<organism evidence="1 2">
    <name type="scientific">Leersia perrieri</name>
    <dbReference type="NCBI Taxonomy" id="77586"/>
    <lineage>
        <taxon>Eukaryota</taxon>
        <taxon>Viridiplantae</taxon>
        <taxon>Streptophyta</taxon>
        <taxon>Embryophyta</taxon>
        <taxon>Tracheophyta</taxon>
        <taxon>Spermatophyta</taxon>
        <taxon>Magnoliopsida</taxon>
        <taxon>Liliopsida</taxon>
        <taxon>Poales</taxon>
        <taxon>Poaceae</taxon>
        <taxon>BOP clade</taxon>
        <taxon>Oryzoideae</taxon>
        <taxon>Oryzeae</taxon>
        <taxon>Oryzinae</taxon>
        <taxon>Leersia</taxon>
    </lineage>
</organism>
<accession>A0A0D9XPK4</accession>
<protein>
    <recommendedName>
        <fullName evidence="3">DUF1618 domain-containing protein</fullName>
    </recommendedName>
</protein>
<dbReference type="EnsemblPlants" id="LPERR11G03980.1">
    <property type="protein sequence ID" value="LPERR11G03980.1"/>
    <property type="gene ID" value="LPERR11G03980"/>
</dbReference>
<reference evidence="2" key="2">
    <citation type="submission" date="2013-12" db="EMBL/GenBank/DDBJ databases">
        <authorList>
            <person name="Yu Y."/>
            <person name="Lee S."/>
            <person name="de Baynast K."/>
            <person name="Wissotski M."/>
            <person name="Liu L."/>
            <person name="Talag J."/>
            <person name="Goicoechea J."/>
            <person name="Angelova A."/>
            <person name="Jetty R."/>
            <person name="Kudrna D."/>
            <person name="Golser W."/>
            <person name="Rivera L."/>
            <person name="Zhang J."/>
            <person name="Wing R."/>
        </authorList>
    </citation>
    <scope>NUCLEOTIDE SEQUENCE</scope>
</reference>
<dbReference type="Proteomes" id="UP000032180">
    <property type="component" value="Chromosome 11"/>
</dbReference>
<sequence>MPLNNEYGYFIYSSGGGATGGDHPPRPPSLSLLPTGGDQRLHEATTGLLYRGERDLVVAELTDVFVEEEEDEPKEAEILVFRSGEWGNKRAVIILRHVGCESHFALRVTSDTLWKIMLDARSKTLLSVFRYDPSRKLQQPCWLPFPTKTYFPSKIFDYLIPDVTCINDSTKPAVIGDKPVTSAKRLKVSLEIASPEEILAALEEIPDLASDDLLKAYSILINDNGRRFRSLLVLPMCLRKKWLLIEIKNSEACSNCSACTDKHHVRDTKFVNCK</sequence>
<reference evidence="1" key="3">
    <citation type="submission" date="2015-04" db="UniProtKB">
        <authorList>
            <consortium name="EnsemblPlants"/>
        </authorList>
    </citation>
    <scope>IDENTIFICATION</scope>
</reference>
<keyword evidence="2" id="KW-1185">Reference proteome</keyword>
<dbReference type="AlphaFoldDB" id="A0A0D9XPK4"/>
<proteinExistence type="predicted"/>
<evidence type="ECO:0000313" key="2">
    <source>
        <dbReference type="Proteomes" id="UP000032180"/>
    </source>
</evidence>
<name>A0A0D9XPK4_9ORYZ</name>
<evidence type="ECO:0008006" key="3">
    <source>
        <dbReference type="Google" id="ProtNLM"/>
    </source>
</evidence>
<dbReference type="HOGENOM" id="CLU_1016904_0_0_1"/>
<reference evidence="1 2" key="1">
    <citation type="submission" date="2012-08" db="EMBL/GenBank/DDBJ databases">
        <title>Oryza genome evolution.</title>
        <authorList>
            <person name="Wing R.A."/>
        </authorList>
    </citation>
    <scope>NUCLEOTIDE SEQUENCE</scope>
</reference>
<evidence type="ECO:0000313" key="1">
    <source>
        <dbReference type="EnsemblPlants" id="LPERR11G03980.1"/>
    </source>
</evidence>
<dbReference type="Gramene" id="LPERR11G03980.1">
    <property type="protein sequence ID" value="LPERR11G03980.1"/>
    <property type="gene ID" value="LPERR11G03980"/>
</dbReference>